<proteinExistence type="predicted"/>
<keyword evidence="4" id="KW-1185">Reference proteome</keyword>
<feature type="chain" id="PRO_5036408820" evidence="1">
    <location>
        <begin position="25"/>
        <end position="399"/>
    </location>
</feature>
<dbReference type="Gene3D" id="2.60.120.620">
    <property type="entry name" value="q2cbj1_9rhob like domain"/>
    <property type="match status" value="1"/>
</dbReference>
<evidence type="ECO:0000313" key="3">
    <source>
        <dbReference type="EMBL" id="CAE8699080.1"/>
    </source>
</evidence>
<protein>
    <submittedName>
        <fullName evidence="2">Uncharacterized protein</fullName>
    </submittedName>
</protein>
<dbReference type="SUPFAM" id="SSF51197">
    <property type="entry name" value="Clavaminate synthase-like"/>
    <property type="match status" value="1"/>
</dbReference>
<dbReference type="EMBL" id="CAJNNV010016285">
    <property type="protein sequence ID" value="CAE8604323.1"/>
    <property type="molecule type" value="Genomic_DNA"/>
</dbReference>
<dbReference type="PANTHER" id="PTHR37563">
    <property type="entry name" value="PHYTANOYL-COA DIOXYGENASE FAMILY PROTEIN (AFU_ORTHOLOGUE AFUA_2G03330)"/>
    <property type="match status" value="1"/>
</dbReference>
<sequence length="399" mass="43765">MPEPRWRRGHTVAAVGALVALAAGVAIQLRPPTEEPYDGSVKMIDLYDARKPWRLGAKLGLLSECAEACLAGTDPTDVEMLKSSTSGTFDIVDVCVVRCSNGLKSKGEISYVNRSNVSDLPPEGLVEYAQCAARCQQNSTFDANATDEEVQAALTRCGVVHLRGALEPQLLQVVRSAWAELRTGGSFSGFKPEDLLDGSHVRAKRDEVWLPFVEPFNNPGLLSISRVSSLLSEYLGAKPLLDHVTVISAAPGRVQEQVLHGDVIRGRSHIEVHVPLEPVSQEMGPTRFCPCTQNLLHHDTAAGRTVYRHFGLQRHCSIWKNLFYDFLPVLGDVTVYDSSVFHAGLANTATTERPVLCLAYVASKELLSERNYTSGILQSKSAEARELAMREVRKFRGEN</sequence>
<gene>
    <name evidence="2" type="ORF">PGLA1383_LOCUS22489</name>
    <name evidence="3" type="ORF">PGLA2088_LOCUS31013</name>
</gene>
<dbReference type="EMBL" id="CAJNNW010029117">
    <property type="protein sequence ID" value="CAE8699080.1"/>
    <property type="molecule type" value="Genomic_DNA"/>
</dbReference>
<comment type="caution">
    <text evidence="2">The sequence shown here is derived from an EMBL/GenBank/DDBJ whole genome shotgun (WGS) entry which is preliminary data.</text>
</comment>
<evidence type="ECO:0000256" key="1">
    <source>
        <dbReference type="SAM" id="SignalP"/>
    </source>
</evidence>
<name>A0A813EWS6_POLGL</name>
<dbReference type="InterPro" id="IPR051961">
    <property type="entry name" value="Fungal_Metabolite_Diox"/>
</dbReference>
<dbReference type="Proteomes" id="UP000626109">
    <property type="component" value="Unassembled WGS sequence"/>
</dbReference>
<evidence type="ECO:0000313" key="4">
    <source>
        <dbReference type="Proteomes" id="UP000654075"/>
    </source>
</evidence>
<evidence type="ECO:0000313" key="2">
    <source>
        <dbReference type="EMBL" id="CAE8604323.1"/>
    </source>
</evidence>
<dbReference type="AlphaFoldDB" id="A0A813EWS6"/>
<dbReference type="Pfam" id="PF05721">
    <property type="entry name" value="PhyH"/>
    <property type="match status" value="1"/>
</dbReference>
<organism evidence="2 4">
    <name type="scientific">Polarella glacialis</name>
    <name type="common">Dinoflagellate</name>
    <dbReference type="NCBI Taxonomy" id="89957"/>
    <lineage>
        <taxon>Eukaryota</taxon>
        <taxon>Sar</taxon>
        <taxon>Alveolata</taxon>
        <taxon>Dinophyceae</taxon>
        <taxon>Suessiales</taxon>
        <taxon>Suessiaceae</taxon>
        <taxon>Polarella</taxon>
    </lineage>
</organism>
<feature type="signal peptide" evidence="1">
    <location>
        <begin position="1"/>
        <end position="24"/>
    </location>
</feature>
<accession>A0A813EWS6</accession>
<reference evidence="2" key="1">
    <citation type="submission" date="2021-02" db="EMBL/GenBank/DDBJ databases">
        <authorList>
            <person name="Dougan E. K."/>
            <person name="Rhodes N."/>
            <person name="Thang M."/>
            <person name="Chan C."/>
        </authorList>
    </citation>
    <scope>NUCLEOTIDE SEQUENCE</scope>
</reference>
<dbReference type="Proteomes" id="UP000654075">
    <property type="component" value="Unassembled WGS sequence"/>
</dbReference>
<keyword evidence="1" id="KW-0732">Signal</keyword>
<dbReference type="PANTHER" id="PTHR37563:SF2">
    <property type="entry name" value="PHYTANOYL-COA DIOXYGENASE FAMILY PROTEIN (AFU_ORTHOLOGUE AFUA_2G03330)"/>
    <property type="match status" value="1"/>
</dbReference>
<dbReference type="InterPro" id="IPR008775">
    <property type="entry name" value="Phytyl_CoA_dOase-like"/>
</dbReference>